<dbReference type="InterPro" id="IPR027267">
    <property type="entry name" value="AH/BAR_dom_sf"/>
</dbReference>
<keyword evidence="3" id="KW-1185">Reference proteome</keyword>
<evidence type="ECO:0000256" key="1">
    <source>
        <dbReference type="SAM" id="MobiDB-lite"/>
    </source>
</evidence>
<feature type="compositionally biased region" description="Low complexity" evidence="1">
    <location>
        <begin position="576"/>
        <end position="587"/>
    </location>
</feature>
<feature type="region of interest" description="Disordered" evidence="1">
    <location>
        <begin position="118"/>
        <end position="603"/>
    </location>
</feature>
<dbReference type="OrthoDB" id="3358861at2759"/>
<feature type="compositionally biased region" description="Polar residues" evidence="1">
    <location>
        <begin position="134"/>
        <end position="148"/>
    </location>
</feature>
<feature type="compositionally biased region" description="Pro residues" evidence="1">
    <location>
        <begin position="656"/>
        <end position="675"/>
    </location>
</feature>
<evidence type="ECO:0000313" key="2">
    <source>
        <dbReference type="EMBL" id="KAF8460445.1"/>
    </source>
</evidence>
<feature type="compositionally biased region" description="Low complexity" evidence="1">
    <location>
        <begin position="441"/>
        <end position="463"/>
    </location>
</feature>
<accession>A0A9P5JSR5</accession>
<feature type="compositionally biased region" description="Acidic residues" evidence="1">
    <location>
        <begin position="210"/>
        <end position="224"/>
    </location>
</feature>
<dbReference type="EMBL" id="WHVB01000182">
    <property type="protein sequence ID" value="KAF8460445.1"/>
    <property type="molecule type" value="Genomic_DNA"/>
</dbReference>
<dbReference type="Gene3D" id="1.20.1270.60">
    <property type="entry name" value="Arfaptin homology (AH) domain/BAR domain"/>
    <property type="match status" value="1"/>
</dbReference>
<proteinExistence type="predicted"/>
<organism evidence="2 3">
    <name type="scientific">Russula ochroleuca</name>
    <dbReference type="NCBI Taxonomy" id="152965"/>
    <lineage>
        <taxon>Eukaryota</taxon>
        <taxon>Fungi</taxon>
        <taxon>Dikarya</taxon>
        <taxon>Basidiomycota</taxon>
        <taxon>Agaricomycotina</taxon>
        <taxon>Agaricomycetes</taxon>
        <taxon>Russulales</taxon>
        <taxon>Russulaceae</taxon>
        <taxon>Russula</taxon>
    </lineage>
</organism>
<feature type="non-terminal residue" evidence="2">
    <location>
        <position position="1"/>
    </location>
</feature>
<reference evidence="2" key="1">
    <citation type="submission" date="2019-10" db="EMBL/GenBank/DDBJ databases">
        <authorList>
            <consortium name="DOE Joint Genome Institute"/>
            <person name="Kuo A."/>
            <person name="Miyauchi S."/>
            <person name="Kiss E."/>
            <person name="Drula E."/>
            <person name="Kohler A."/>
            <person name="Sanchez-Garcia M."/>
            <person name="Andreopoulos B."/>
            <person name="Barry K.W."/>
            <person name="Bonito G."/>
            <person name="Buee M."/>
            <person name="Carver A."/>
            <person name="Chen C."/>
            <person name="Cichocki N."/>
            <person name="Clum A."/>
            <person name="Culley D."/>
            <person name="Crous P.W."/>
            <person name="Fauchery L."/>
            <person name="Girlanda M."/>
            <person name="Hayes R."/>
            <person name="Keri Z."/>
            <person name="LaButti K."/>
            <person name="Lipzen A."/>
            <person name="Lombard V."/>
            <person name="Magnuson J."/>
            <person name="Maillard F."/>
            <person name="Morin E."/>
            <person name="Murat C."/>
            <person name="Nolan M."/>
            <person name="Ohm R."/>
            <person name="Pangilinan J."/>
            <person name="Pereira M."/>
            <person name="Perotto S."/>
            <person name="Peter M."/>
            <person name="Riley R."/>
            <person name="Sitrit Y."/>
            <person name="Stielow B."/>
            <person name="Szollosi G."/>
            <person name="Zifcakova L."/>
            <person name="Stursova M."/>
            <person name="Spatafora J.W."/>
            <person name="Tedersoo L."/>
            <person name="Vaario L.-M."/>
            <person name="Yamada A."/>
            <person name="Yan M."/>
            <person name="Wang P."/>
            <person name="Xu J."/>
            <person name="Bruns T."/>
            <person name="Baldrian P."/>
            <person name="Vilgalys R."/>
            <person name="Henrissat B."/>
            <person name="Grigoriev I.V."/>
            <person name="Hibbett D."/>
            <person name="Nagy L.G."/>
            <person name="Martin F.M."/>
        </authorList>
    </citation>
    <scope>NUCLEOTIDE SEQUENCE</scope>
    <source>
        <strain evidence="2">Prilba</strain>
    </source>
</reference>
<feature type="compositionally biased region" description="Pro residues" evidence="1">
    <location>
        <begin position="687"/>
        <end position="705"/>
    </location>
</feature>
<feature type="compositionally biased region" description="Pro residues" evidence="1">
    <location>
        <begin position="158"/>
        <end position="168"/>
    </location>
</feature>
<feature type="compositionally biased region" description="Basic residues" evidence="1">
    <location>
        <begin position="417"/>
        <end position="428"/>
    </location>
</feature>
<feature type="compositionally biased region" description="Low complexity" evidence="1">
    <location>
        <begin position="169"/>
        <end position="192"/>
    </location>
</feature>
<name>A0A9P5JSR5_9AGAM</name>
<feature type="compositionally biased region" description="Low complexity" evidence="1">
    <location>
        <begin position="646"/>
        <end position="655"/>
    </location>
</feature>
<feature type="compositionally biased region" description="Gly residues" evidence="1">
    <location>
        <begin position="788"/>
        <end position="799"/>
    </location>
</feature>
<feature type="region of interest" description="Disordered" evidence="1">
    <location>
        <begin position="636"/>
        <end position="881"/>
    </location>
</feature>
<reference evidence="2" key="2">
    <citation type="journal article" date="2020" name="Nat. Commun.">
        <title>Large-scale genome sequencing of mycorrhizal fungi provides insights into the early evolution of symbiotic traits.</title>
        <authorList>
            <person name="Miyauchi S."/>
            <person name="Kiss E."/>
            <person name="Kuo A."/>
            <person name="Drula E."/>
            <person name="Kohler A."/>
            <person name="Sanchez-Garcia M."/>
            <person name="Morin E."/>
            <person name="Andreopoulos B."/>
            <person name="Barry K.W."/>
            <person name="Bonito G."/>
            <person name="Buee M."/>
            <person name="Carver A."/>
            <person name="Chen C."/>
            <person name="Cichocki N."/>
            <person name="Clum A."/>
            <person name="Culley D."/>
            <person name="Crous P.W."/>
            <person name="Fauchery L."/>
            <person name="Girlanda M."/>
            <person name="Hayes R.D."/>
            <person name="Keri Z."/>
            <person name="LaButti K."/>
            <person name="Lipzen A."/>
            <person name="Lombard V."/>
            <person name="Magnuson J."/>
            <person name="Maillard F."/>
            <person name="Murat C."/>
            <person name="Nolan M."/>
            <person name="Ohm R.A."/>
            <person name="Pangilinan J."/>
            <person name="Pereira M.F."/>
            <person name="Perotto S."/>
            <person name="Peter M."/>
            <person name="Pfister S."/>
            <person name="Riley R."/>
            <person name="Sitrit Y."/>
            <person name="Stielow J.B."/>
            <person name="Szollosi G."/>
            <person name="Zifcakova L."/>
            <person name="Stursova M."/>
            <person name="Spatafora J.W."/>
            <person name="Tedersoo L."/>
            <person name="Vaario L.M."/>
            <person name="Yamada A."/>
            <person name="Yan M."/>
            <person name="Wang P."/>
            <person name="Xu J."/>
            <person name="Bruns T."/>
            <person name="Baldrian P."/>
            <person name="Vilgalys R."/>
            <person name="Dunand C."/>
            <person name="Henrissat B."/>
            <person name="Grigoriev I.V."/>
            <person name="Hibbett D."/>
            <person name="Nagy L.G."/>
            <person name="Martin F.M."/>
        </authorList>
    </citation>
    <scope>NUCLEOTIDE SEQUENCE</scope>
    <source>
        <strain evidence="2">Prilba</strain>
    </source>
</reference>
<feature type="compositionally biased region" description="Basic residues" evidence="1">
    <location>
        <begin position="869"/>
        <end position="881"/>
    </location>
</feature>
<feature type="compositionally biased region" description="Pro residues" evidence="1">
    <location>
        <begin position="376"/>
        <end position="385"/>
    </location>
</feature>
<sequence>VTRLIKLSKNQKPTRDSFIGTLGSSVGGASQISLNSFTSAGASPSKVGAAQAQLQACEAHLAAKEKELDERRVSAVRRGLEIRCKAMVECGWNWGEMGKEGLRALEGIENAAANGLDASLHKLPPDPDRLPGSDLSSIGPSQSASQINLPTSPLSVPTDPPTPMPPRMASPAPALPRSSSPLPFPPSSSFTLQIPPAHAISDFALPSTLEVDEEPEDLEQGSSEEDSRPVEVVENVRFATAATATTSSNVTRRLSIRAPRSRERSGSNTTSSGTGTGTGSFSQPASTTLPPPRRSISLSAAEHERKGSSGFFSSIAGLFRGGSSIGGSHFHGSEKWKTRTETNLRSARRDVDTDSEDEAPTESPTRRFFGRRSHDTPPPPPPPHSSPSTPKKLRKRIAQEEEKDQGWISDGVAVRGRGARKGSARKRSALLETPFRPSNLSAPTSAHSRSSSVTSVGLSAVSTPGSLTPTRAKPNPKPKTDLRVEAISRSSADVSRQSSLRSSGSVPPASRRLNKEERTASLPPLPTTPSPSVGRRGSLGHGKSGSGTHPSATPHPHPDAGSSQLSLMAIVEGVTRNNRNAWDRAAAGLPPESAGGAGKVGGLMSVRAPPSVTKYNVHGEGGHGIAFESVFAPGSVLSAPLPPASAPSVPQRRSSLPPPPRVPMPASPPGTPPKVPLRSALRNHSPSPIPPPKPPPKPIVIPSAPPRVIVESAPVLTPNGRDRNRKDKDDDEGSDSGSLASFRTVRESLEDDITPTPTPATIPIPASSSSLAVPGQDESDVSASSNSAGGGGGGSGGAGTRRRKSVRVSLQPTFSPTPPALDEDEDETWKRSGRPEPQGSANDVEDKVNGRERDFWVDSSDEDEEYSKARKMLTRTSKKRW</sequence>
<evidence type="ECO:0000313" key="3">
    <source>
        <dbReference type="Proteomes" id="UP000759537"/>
    </source>
</evidence>
<feature type="compositionally biased region" description="Basic and acidic residues" evidence="1">
    <location>
        <begin position="844"/>
        <end position="856"/>
    </location>
</feature>
<feature type="compositionally biased region" description="Basic and acidic residues" evidence="1">
    <location>
        <begin position="331"/>
        <end position="352"/>
    </location>
</feature>
<dbReference type="AlphaFoldDB" id="A0A9P5JSR5"/>
<dbReference type="Proteomes" id="UP000759537">
    <property type="component" value="Unassembled WGS sequence"/>
</dbReference>
<protein>
    <submittedName>
        <fullName evidence="2">Uncharacterized protein</fullName>
    </submittedName>
</protein>
<gene>
    <name evidence="2" type="ORF">DFH94DRAFT_790856</name>
</gene>
<feature type="compositionally biased region" description="Basic and acidic residues" evidence="1">
    <location>
        <begin position="119"/>
        <end position="131"/>
    </location>
</feature>
<feature type="compositionally biased region" description="Low complexity" evidence="1">
    <location>
        <begin position="488"/>
        <end position="510"/>
    </location>
</feature>
<comment type="caution">
    <text evidence="2">The sequence shown here is derived from an EMBL/GenBank/DDBJ whole genome shotgun (WGS) entry which is preliminary data.</text>
</comment>